<accession>A0A0F9I9Y8</accession>
<gene>
    <name evidence="2" type="ORF">LCGC14_1966730</name>
</gene>
<protein>
    <submittedName>
        <fullName evidence="2">Uncharacterized protein</fullName>
    </submittedName>
</protein>
<sequence>TAIELGLLIHLPIDKIMRWPLARFNLYLAYFDAENRKAEESEKLAEARSKISSPRLKNAMASMGHPHGIS</sequence>
<evidence type="ECO:0000313" key="2">
    <source>
        <dbReference type="EMBL" id="KKL84242.1"/>
    </source>
</evidence>
<feature type="non-terminal residue" evidence="2">
    <location>
        <position position="1"/>
    </location>
</feature>
<organism evidence="2">
    <name type="scientific">marine sediment metagenome</name>
    <dbReference type="NCBI Taxonomy" id="412755"/>
    <lineage>
        <taxon>unclassified sequences</taxon>
        <taxon>metagenomes</taxon>
        <taxon>ecological metagenomes</taxon>
    </lineage>
</organism>
<dbReference type="EMBL" id="LAZR01021756">
    <property type="protein sequence ID" value="KKL84242.1"/>
    <property type="molecule type" value="Genomic_DNA"/>
</dbReference>
<comment type="caution">
    <text evidence="2">The sequence shown here is derived from an EMBL/GenBank/DDBJ whole genome shotgun (WGS) entry which is preliminary data.</text>
</comment>
<name>A0A0F9I9Y8_9ZZZZ</name>
<feature type="region of interest" description="Disordered" evidence="1">
    <location>
        <begin position="45"/>
        <end position="70"/>
    </location>
</feature>
<dbReference type="AlphaFoldDB" id="A0A0F9I9Y8"/>
<proteinExistence type="predicted"/>
<evidence type="ECO:0000256" key="1">
    <source>
        <dbReference type="SAM" id="MobiDB-lite"/>
    </source>
</evidence>
<reference evidence="2" key="1">
    <citation type="journal article" date="2015" name="Nature">
        <title>Complex archaea that bridge the gap between prokaryotes and eukaryotes.</title>
        <authorList>
            <person name="Spang A."/>
            <person name="Saw J.H."/>
            <person name="Jorgensen S.L."/>
            <person name="Zaremba-Niedzwiedzka K."/>
            <person name="Martijn J."/>
            <person name="Lind A.E."/>
            <person name="van Eijk R."/>
            <person name="Schleper C."/>
            <person name="Guy L."/>
            <person name="Ettema T.J."/>
        </authorList>
    </citation>
    <scope>NUCLEOTIDE SEQUENCE</scope>
</reference>